<protein>
    <submittedName>
        <fullName evidence="1">Uncharacterized protein</fullName>
    </submittedName>
</protein>
<dbReference type="EMBL" id="PJQY01000283">
    <property type="protein sequence ID" value="PQQ13847.1"/>
    <property type="molecule type" value="Genomic_DNA"/>
</dbReference>
<keyword evidence="2" id="KW-1185">Reference proteome</keyword>
<dbReference type="AlphaFoldDB" id="A0A314Z6Z8"/>
<comment type="caution">
    <text evidence="1">The sequence shown here is derived from an EMBL/GenBank/DDBJ whole genome shotgun (WGS) entry which is preliminary data.</text>
</comment>
<organism evidence="1 2">
    <name type="scientific">Prunus yedoensis var. nudiflora</name>
    <dbReference type="NCBI Taxonomy" id="2094558"/>
    <lineage>
        <taxon>Eukaryota</taxon>
        <taxon>Viridiplantae</taxon>
        <taxon>Streptophyta</taxon>
        <taxon>Embryophyta</taxon>
        <taxon>Tracheophyta</taxon>
        <taxon>Spermatophyta</taxon>
        <taxon>Magnoliopsida</taxon>
        <taxon>eudicotyledons</taxon>
        <taxon>Gunneridae</taxon>
        <taxon>Pentapetalae</taxon>
        <taxon>rosids</taxon>
        <taxon>fabids</taxon>
        <taxon>Rosales</taxon>
        <taxon>Rosaceae</taxon>
        <taxon>Amygdaloideae</taxon>
        <taxon>Amygdaleae</taxon>
        <taxon>Prunus</taxon>
    </lineage>
</organism>
<reference evidence="1 2" key="1">
    <citation type="submission" date="2018-02" db="EMBL/GenBank/DDBJ databases">
        <title>Draft genome of wild Prunus yedoensis var. nudiflora.</title>
        <authorList>
            <person name="Baek S."/>
            <person name="Kim J.-H."/>
            <person name="Choi K."/>
            <person name="Kim G.-B."/>
            <person name="Cho A."/>
            <person name="Jang H."/>
            <person name="Shin C.-H."/>
            <person name="Yu H.-J."/>
            <person name="Mun J.-H."/>
        </authorList>
    </citation>
    <scope>NUCLEOTIDE SEQUENCE [LARGE SCALE GENOMIC DNA]</scope>
    <source>
        <strain evidence="2">cv. Jeju island</strain>
        <tissue evidence="1">Leaf</tissue>
    </source>
</reference>
<evidence type="ECO:0000313" key="2">
    <source>
        <dbReference type="Proteomes" id="UP000250321"/>
    </source>
</evidence>
<proteinExistence type="predicted"/>
<accession>A0A314Z6Z8</accession>
<name>A0A314Z6Z8_PRUYE</name>
<sequence>MLRHGQTPLPTLIKASARYLPLPLDEGRMRPSSSYTYTSLGTMVTPKSGGTATVRPNGSSNIDPIKVLCRPFQITCQQLTPFVENINEMSPC</sequence>
<gene>
    <name evidence="1" type="ORF">Pyn_33674</name>
</gene>
<dbReference type="Proteomes" id="UP000250321">
    <property type="component" value="Unassembled WGS sequence"/>
</dbReference>
<evidence type="ECO:0000313" key="1">
    <source>
        <dbReference type="EMBL" id="PQQ13847.1"/>
    </source>
</evidence>